<evidence type="ECO:0008006" key="4">
    <source>
        <dbReference type="Google" id="ProtNLM"/>
    </source>
</evidence>
<gene>
    <name evidence="2" type="ORF">ACFQV2_30825</name>
</gene>
<keyword evidence="3" id="KW-1185">Reference proteome</keyword>
<organism evidence="2 3">
    <name type="scientific">Actinokineospora soli</name>
    <dbReference type="NCBI Taxonomy" id="1048753"/>
    <lineage>
        <taxon>Bacteria</taxon>
        <taxon>Bacillati</taxon>
        <taxon>Actinomycetota</taxon>
        <taxon>Actinomycetes</taxon>
        <taxon>Pseudonocardiales</taxon>
        <taxon>Pseudonocardiaceae</taxon>
        <taxon>Actinokineospora</taxon>
    </lineage>
</organism>
<evidence type="ECO:0000256" key="1">
    <source>
        <dbReference type="SAM" id="Phobius"/>
    </source>
</evidence>
<comment type="caution">
    <text evidence="2">The sequence shown here is derived from an EMBL/GenBank/DDBJ whole genome shotgun (WGS) entry which is preliminary data.</text>
</comment>
<name>A0ABW2TWJ3_9PSEU</name>
<reference evidence="3" key="1">
    <citation type="journal article" date="2019" name="Int. J. Syst. Evol. Microbiol.">
        <title>The Global Catalogue of Microorganisms (GCM) 10K type strain sequencing project: providing services to taxonomists for standard genome sequencing and annotation.</title>
        <authorList>
            <consortium name="The Broad Institute Genomics Platform"/>
            <consortium name="The Broad Institute Genome Sequencing Center for Infectious Disease"/>
            <person name="Wu L."/>
            <person name="Ma J."/>
        </authorList>
    </citation>
    <scope>NUCLEOTIDE SEQUENCE [LARGE SCALE GENOMIC DNA]</scope>
    <source>
        <strain evidence="3">JCM 17695</strain>
    </source>
</reference>
<evidence type="ECO:0000313" key="2">
    <source>
        <dbReference type="EMBL" id="MFC7617166.1"/>
    </source>
</evidence>
<dbReference type="EMBL" id="JBHTEY010000004">
    <property type="protein sequence ID" value="MFC7617166.1"/>
    <property type="molecule type" value="Genomic_DNA"/>
</dbReference>
<accession>A0ABW2TWJ3</accession>
<proteinExistence type="predicted"/>
<protein>
    <recommendedName>
        <fullName evidence="4">Secreted protein</fullName>
    </recommendedName>
</protein>
<evidence type="ECO:0000313" key="3">
    <source>
        <dbReference type="Proteomes" id="UP001596512"/>
    </source>
</evidence>
<keyword evidence="1" id="KW-0472">Membrane</keyword>
<keyword evidence="1" id="KW-1133">Transmembrane helix</keyword>
<feature type="transmembrane region" description="Helical" evidence="1">
    <location>
        <begin position="6"/>
        <end position="30"/>
    </location>
</feature>
<sequence length="170" mass="18707">MQAPLGLTVFLGVLVPVAGLTGALGGQWLAARRDDRRWLRERAARLEDRAHDDLVYWRGERVRVYGSFTTAMNNWRVALWRRNLQSLPELIAVAEDAYGATAIVGTDVVRGAATDLLKEFRLVHQAVLDGGSVDTTPLVGHLRTFNHQARTDLQVPDDAANRASPPAVTT</sequence>
<dbReference type="Proteomes" id="UP001596512">
    <property type="component" value="Unassembled WGS sequence"/>
</dbReference>
<keyword evidence="1" id="KW-0812">Transmembrane</keyword>